<evidence type="ECO:0000256" key="10">
    <source>
        <dbReference type="ARBA" id="ARBA00023065"/>
    </source>
</evidence>
<evidence type="ECO:0000256" key="5">
    <source>
        <dbReference type="ARBA" id="ARBA00022475"/>
    </source>
</evidence>
<keyword evidence="10" id="KW-0406">Ion transport</keyword>
<gene>
    <name evidence="15" type="ORF">K444DRAFT_589371</name>
</gene>
<dbReference type="InParanoid" id="A0A2J6TAZ9"/>
<keyword evidence="5" id="KW-1003">Cell membrane</keyword>
<dbReference type="Pfam" id="PF01794">
    <property type="entry name" value="Ferric_reduct"/>
    <property type="match status" value="1"/>
</dbReference>
<comment type="similarity">
    <text evidence="2">Belongs to the ferric reductase (FRE) family.</text>
</comment>
<feature type="transmembrane region" description="Helical" evidence="13">
    <location>
        <begin position="215"/>
        <end position="232"/>
    </location>
</feature>
<evidence type="ECO:0000256" key="3">
    <source>
        <dbReference type="ARBA" id="ARBA00012668"/>
    </source>
</evidence>
<accession>A0A2J6TAZ9</accession>
<dbReference type="GO" id="GO:0006879">
    <property type="term" value="P:intracellular iron ion homeostasis"/>
    <property type="evidence" value="ECO:0007669"/>
    <property type="project" value="TreeGrafter"/>
</dbReference>
<comment type="subcellular location">
    <subcellularLocation>
        <location evidence="1">Cell membrane</location>
        <topology evidence="1">Multi-pass membrane protein</topology>
    </subcellularLocation>
</comment>
<evidence type="ECO:0000313" key="15">
    <source>
        <dbReference type="EMBL" id="PMD60214.1"/>
    </source>
</evidence>
<evidence type="ECO:0000256" key="11">
    <source>
        <dbReference type="ARBA" id="ARBA00023136"/>
    </source>
</evidence>
<protein>
    <recommendedName>
        <fullName evidence="3">ferric-chelate reductase (NADPH)</fullName>
        <ecNumber evidence="3">1.16.1.9</ecNumber>
    </recommendedName>
</protein>
<dbReference type="InterPro" id="IPR051410">
    <property type="entry name" value="Ferric/Cupric_Reductase"/>
</dbReference>
<evidence type="ECO:0000256" key="8">
    <source>
        <dbReference type="ARBA" id="ARBA00022989"/>
    </source>
</evidence>
<dbReference type="Gene3D" id="3.40.50.80">
    <property type="entry name" value="Nucleotide-binding domain of ferredoxin-NADP reductase (FNR) module"/>
    <property type="match status" value="1"/>
</dbReference>
<sequence length="427" mass="47978">MDVPSRYSFISGCIFVARLLGYGICRVLNVRWPLTTSFVNRHLIYPHILPRNSFIGTATRFQVLIVSLYLVANTLIVVIGGPRAQMSSRASTMSIINLIPLLCGSRLSLVTKLAGISLRASIGSHQWFGRTAIAQMLLHTAISLTGSSPFTWTASNINGAVVSASGFIFLLSICIVRRVLYEWFLNSHLLLSVVVLIAIWRHISSKKPAELFLRIGMYLWTIVTTVHWILFAKRNFVFGRPFATAVAVRHYGKSNRLLVDPSHVLQVDITVPRPWRVEAGQSVFLSIPKLGIFTGLRGHPFTICWWERDRKGLTISLLVKPRAGFTAELDRHANRKLLAFIDGPYGVRYDFGQYGTVIMFATGIGIAGLIPYIKDLISGYNNCAVKTHRIRLVWEIKEQCQEDWVKHWMDELLASDTGYVQHPVSNA</sequence>
<feature type="domain" description="FAD-binding FR-type" evidence="14">
    <location>
        <begin position="238"/>
        <end position="351"/>
    </location>
</feature>
<dbReference type="STRING" id="1095630.A0A2J6TAZ9"/>
<dbReference type="GO" id="GO:0005886">
    <property type="term" value="C:plasma membrane"/>
    <property type="evidence" value="ECO:0007669"/>
    <property type="project" value="UniProtKB-SubCell"/>
</dbReference>
<dbReference type="EC" id="1.16.1.9" evidence="3"/>
<dbReference type="PANTHER" id="PTHR32361">
    <property type="entry name" value="FERRIC/CUPRIC REDUCTASE TRANSMEMBRANE COMPONENT"/>
    <property type="match status" value="1"/>
</dbReference>
<dbReference type="PROSITE" id="PS51384">
    <property type="entry name" value="FAD_FR"/>
    <property type="match status" value="1"/>
</dbReference>
<dbReference type="InterPro" id="IPR017938">
    <property type="entry name" value="Riboflavin_synthase-like_b-brl"/>
</dbReference>
<evidence type="ECO:0000256" key="4">
    <source>
        <dbReference type="ARBA" id="ARBA00022448"/>
    </source>
</evidence>
<feature type="transmembrane region" description="Helical" evidence="13">
    <location>
        <begin position="93"/>
        <end position="115"/>
    </location>
</feature>
<dbReference type="Proteomes" id="UP000235371">
    <property type="component" value="Unassembled WGS sequence"/>
</dbReference>
<dbReference type="RefSeq" id="XP_024737118.1">
    <property type="nucleotide sequence ID" value="XM_024878104.1"/>
</dbReference>
<comment type="catalytic activity">
    <reaction evidence="12">
        <text>2 a Fe(II)-siderophore + NADP(+) + H(+) = 2 a Fe(III)-siderophore + NADPH</text>
        <dbReference type="Rhea" id="RHEA:28795"/>
        <dbReference type="Rhea" id="RHEA-COMP:11342"/>
        <dbReference type="Rhea" id="RHEA-COMP:11344"/>
        <dbReference type="ChEBI" id="CHEBI:15378"/>
        <dbReference type="ChEBI" id="CHEBI:29033"/>
        <dbReference type="ChEBI" id="CHEBI:29034"/>
        <dbReference type="ChEBI" id="CHEBI:57783"/>
        <dbReference type="ChEBI" id="CHEBI:58349"/>
        <dbReference type="EC" id="1.16.1.9"/>
    </reaction>
</comment>
<proteinExistence type="inferred from homology"/>
<keyword evidence="9" id="KW-0560">Oxidoreductase</keyword>
<dbReference type="OrthoDB" id="4494341at2759"/>
<keyword evidence="16" id="KW-1185">Reference proteome</keyword>
<evidence type="ECO:0000313" key="16">
    <source>
        <dbReference type="Proteomes" id="UP000235371"/>
    </source>
</evidence>
<dbReference type="CDD" id="cd06186">
    <property type="entry name" value="NOX_Duox_like_FAD_NADP"/>
    <property type="match status" value="1"/>
</dbReference>
<dbReference type="InterPro" id="IPR013130">
    <property type="entry name" value="Fe3_Rdtase_TM_dom"/>
</dbReference>
<feature type="transmembrane region" description="Helical" evidence="13">
    <location>
        <begin position="157"/>
        <end position="176"/>
    </location>
</feature>
<evidence type="ECO:0000256" key="6">
    <source>
        <dbReference type="ARBA" id="ARBA00022692"/>
    </source>
</evidence>
<dbReference type="InterPro" id="IPR017927">
    <property type="entry name" value="FAD-bd_FR_type"/>
</dbReference>
<dbReference type="InterPro" id="IPR039261">
    <property type="entry name" value="FNR_nucleotide-bd"/>
</dbReference>
<keyword evidence="8 13" id="KW-1133">Transmembrane helix</keyword>
<dbReference type="InterPro" id="IPR013112">
    <property type="entry name" value="FAD-bd_8"/>
</dbReference>
<dbReference type="GeneID" id="36586181"/>
<dbReference type="Pfam" id="PF08030">
    <property type="entry name" value="NAD_binding_6"/>
    <property type="match status" value="1"/>
</dbReference>
<dbReference type="EMBL" id="KZ613791">
    <property type="protein sequence ID" value="PMD60214.1"/>
    <property type="molecule type" value="Genomic_DNA"/>
</dbReference>
<dbReference type="SUPFAM" id="SSF52343">
    <property type="entry name" value="Ferredoxin reductase-like, C-terminal NADP-linked domain"/>
    <property type="match status" value="1"/>
</dbReference>
<feature type="transmembrane region" description="Helical" evidence="13">
    <location>
        <begin position="6"/>
        <end position="25"/>
    </location>
</feature>
<dbReference type="Pfam" id="PF08022">
    <property type="entry name" value="FAD_binding_8"/>
    <property type="match status" value="1"/>
</dbReference>
<evidence type="ECO:0000256" key="13">
    <source>
        <dbReference type="SAM" id="Phobius"/>
    </source>
</evidence>
<keyword evidence="4" id="KW-0813">Transport</keyword>
<name>A0A2J6TAZ9_9HELO</name>
<dbReference type="SUPFAM" id="SSF63380">
    <property type="entry name" value="Riboflavin synthase domain-like"/>
    <property type="match status" value="1"/>
</dbReference>
<evidence type="ECO:0000256" key="2">
    <source>
        <dbReference type="ARBA" id="ARBA00006278"/>
    </source>
</evidence>
<keyword evidence="11 13" id="KW-0472">Membrane</keyword>
<dbReference type="AlphaFoldDB" id="A0A2J6TAZ9"/>
<keyword evidence="7" id="KW-0249">Electron transport</keyword>
<feature type="transmembrane region" description="Helical" evidence="13">
    <location>
        <begin position="354"/>
        <end position="373"/>
    </location>
</feature>
<evidence type="ECO:0000259" key="14">
    <source>
        <dbReference type="PROSITE" id="PS51384"/>
    </source>
</evidence>
<evidence type="ECO:0000256" key="12">
    <source>
        <dbReference type="ARBA" id="ARBA00048483"/>
    </source>
</evidence>
<evidence type="ECO:0000256" key="7">
    <source>
        <dbReference type="ARBA" id="ARBA00022982"/>
    </source>
</evidence>
<dbReference type="InterPro" id="IPR013121">
    <property type="entry name" value="Fe_red_NAD-bd_6"/>
</dbReference>
<evidence type="ECO:0000256" key="9">
    <source>
        <dbReference type="ARBA" id="ARBA00023002"/>
    </source>
</evidence>
<dbReference type="GO" id="GO:0015677">
    <property type="term" value="P:copper ion import"/>
    <property type="evidence" value="ECO:0007669"/>
    <property type="project" value="TreeGrafter"/>
</dbReference>
<feature type="transmembrane region" description="Helical" evidence="13">
    <location>
        <begin position="61"/>
        <end position="81"/>
    </location>
</feature>
<dbReference type="PANTHER" id="PTHR32361:SF26">
    <property type="entry name" value="FAD-BINDING 8 DOMAIN-CONTAINING PROTEIN-RELATED"/>
    <property type="match status" value="1"/>
</dbReference>
<dbReference type="GO" id="GO:0006826">
    <property type="term" value="P:iron ion transport"/>
    <property type="evidence" value="ECO:0007669"/>
    <property type="project" value="TreeGrafter"/>
</dbReference>
<feature type="transmembrane region" description="Helical" evidence="13">
    <location>
        <begin position="183"/>
        <end position="203"/>
    </location>
</feature>
<organism evidence="15 16">
    <name type="scientific">Hyaloscypha bicolor E</name>
    <dbReference type="NCBI Taxonomy" id="1095630"/>
    <lineage>
        <taxon>Eukaryota</taxon>
        <taxon>Fungi</taxon>
        <taxon>Dikarya</taxon>
        <taxon>Ascomycota</taxon>
        <taxon>Pezizomycotina</taxon>
        <taxon>Leotiomycetes</taxon>
        <taxon>Helotiales</taxon>
        <taxon>Hyaloscyphaceae</taxon>
        <taxon>Hyaloscypha</taxon>
        <taxon>Hyaloscypha bicolor</taxon>
    </lineage>
</organism>
<keyword evidence="6 13" id="KW-0812">Transmembrane</keyword>
<evidence type="ECO:0000256" key="1">
    <source>
        <dbReference type="ARBA" id="ARBA00004651"/>
    </source>
</evidence>
<dbReference type="GO" id="GO:0052851">
    <property type="term" value="F:ferric-chelate reductase (NADPH) activity"/>
    <property type="evidence" value="ECO:0007669"/>
    <property type="project" value="UniProtKB-EC"/>
</dbReference>
<reference evidence="15 16" key="1">
    <citation type="submission" date="2016-04" db="EMBL/GenBank/DDBJ databases">
        <title>A degradative enzymes factory behind the ericoid mycorrhizal symbiosis.</title>
        <authorList>
            <consortium name="DOE Joint Genome Institute"/>
            <person name="Martino E."/>
            <person name="Morin E."/>
            <person name="Grelet G."/>
            <person name="Kuo A."/>
            <person name="Kohler A."/>
            <person name="Daghino S."/>
            <person name="Barry K."/>
            <person name="Choi C."/>
            <person name="Cichocki N."/>
            <person name="Clum A."/>
            <person name="Copeland A."/>
            <person name="Hainaut M."/>
            <person name="Haridas S."/>
            <person name="Labutti K."/>
            <person name="Lindquist E."/>
            <person name="Lipzen A."/>
            <person name="Khouja H.-R."/>
            <person name="Murat C."/>
            <person name="Ohm R."/>
            <person name="Olson A."/>
            <person name="Spatafora J."/>
            <person name="Veneault-Fourrey C."/>
            <person name="Henrissat B."/>
            <person name="Grigoriev I."/>
            <person name="Martin F."/>
            <person name="Perotto S."/>
        </authorList>
    </citation>
    <scope>NUCLEOTIDE SEQUENCE [LARGE SCALE GENOMIC DNA]</scope>
    <source>
        <strain evidence="15 16">E</strain>
    </source>
</reference>